<protein>
    <submittedName>
        <fullName evidence="3">SGNH/GDSL hydrolase family protein</fullName>
    </submittedName>
</protein>
<proteinExistence type="predicted"/>
<dbReference type="PROSITE" id="PS51257">
    <property type="entry name" value="PROKAR_LIPOPROTEIN"/>
    <property type="match status" value="1"/>
</dbReference>
<feature type="signal peptide" evidence="1">
    <location>
        <begin position="1"/>
        <end position="23"/>
    </location>
</feature>
<dbReference type="GO" id="GO:0016787">
    <property type="term" value="F:hydrolase activity"/>
    <property type="evidence" value="ECO:0007669"/>
    <property type="project" value="UniProtKB-KW"/>
</dbReference>
<dbReference type="RefSeq" id="WP_169676827.1">
    <property type="nucleotide sequence ID" value="NZ_JABBHF010000014.1"/>
</dbReference>
<keyword evidence="1" id="KW-0732">Signal</keyword>
<dbReference type="Proteomes" id="UP000746690">
    <property type="component" value="Unassembled WGS sequence"/>
</dbReference>
<dbReference type="SUPFAM" id="SSF52266">
    <property type="entry name" value="SGNH hydrolase"/>
    <property type="match status" value="1"/>
</dbReference>
<name>A0ABX1S1E5_9FLAO</name>
<dbReference type="InterPro" id="IPR013830">
    <property type="entry name" value="SGNH_hydro"/>
</dbReference>
<dbReference type="InterPro" id="IPR051532">
    <property type="entry name" value="Ester_Hydrolysis_Enzymes"/>
</dbReference>
<gene>
    <name evidence="3" type="ORF">HHX25_19275</name>
</gene>
<dbReference type="Pfam" id="PF13472">
    <property type="entry name" value="Lipase_GDSL_2"/>
    <property type="match status" value="1"/>
</dbReference>
<feature type="chain" id="PRO_5045618201" evidence="1">
    <location>
        <begin position="24"/>
        <end position="319"/>
    </location>
</feature>
<organism evidence="3 4">
    <name type="scientific">Flavivirga algicola</name>
    <dbReference type="NCBI Taxonomy" id="2729136"/>
    <lineage>
        <taxon>Bacteria</taxon>
        <taxon>Pseudomonadati</taxon>
        <taxon>Bacteroidota</taxon>
        <taxon>Flavobacteriia</taxon>
        <taxon>Flavobacteriales</taxon>
        <taxon>Flavobacteriaceae</taxon>
        <taxon>Flavivirga</taxon>
    </lineage>
</organism>
<dbReference type="PANTHER" id="PTHR30383">
    <property type="entry name" value="THIOESTERASE 1/PROTEASE 1/LYSOPHOSPHOLIPASE L1"/>
    <property type="match status" value="1"/>
</dbReference>
<sequence length="319" mass="36406">MKLKSFVLVFLLAFIFSCSNTNNVPYPLHEKKVLILGNSITQDGRYVDFIEYYLRKNHQEKKLDIISVGLSSETVSGNSEPDHAFPRPNVHTRLDRILDAVKPELVLACYGMNDGIFSANNANRFNAYKRGINALKTKVEAQGATLILLTPTVFDPDAKKGHVNNSKEVVGYKKPYYKYNDVLRDYSDWLLEFKDIQVIDQHKYLNNKLVALKKQHADSTFIPDGVHPDQIGHFYMAKKILKDLYPKIVVGDPVLEIEKLKSDTLFLLSSKRRAVRSEGWLKYIGYKRGAVVKSNNISATQEQVKKLDSKIDKILQKVE</sequence>
<dbReference type="EMBL" id="JABBHF010000014">
    <property type="protein sequence ID" value="NMH89657.1"/>
    <property type="molecule type" value="Genomic_DNA"/>
</dbReference>
<keyword evidence="3" id="KW-0378">Hydrolase</keyword>
<feature type="domain" description="SGNH hydrolase-type esterase" evidence="2">
    <location>
        <begin position="36"/>
        <end position="233"/>
    </location>
</feature>
<dbReference type="InterPro" id="IPR036514">
    <property type="entry name" value="SGNH_hydro_sf"/>
</dbReference>
<reference evidence="3 4" key="1">
    <citation type="submission" date="2020-04" db="EMBL/GenBank/DDBJ databases">
        <title>A Flavivirga sp. nov.</title>
        <authorList>
            <person name="Sun X."/>
        </authorList>
    </citation>
    <scope>NUCLEOTIDE SEQUENCE [LARGE SCALE GENOMIC DNA]</scope>
    <source>
        <strain evidence="3 4">Y03</strain>
    </source>
</reference>
<evidence type="ECO:0000313" key="3">
    <source>
        <dbReference type="EMBL" id="NMH89657.1"/>
    </source>
</evidence>
<evidence type="ECO:0000259" key="2">
    <source>
        <dbReference type="Pfam" id="PF13472"/>
    </source>
</evidence>
<evidence type="ECO:0000256" key="1">
    <source>
        <dbReference type="SAM" id="SignalP"/>
    </source>
</evidence>
<dbReference type="PANTHER" id="PTHR30383:SF5">
    <property type="entry name" value="SGNH HYDROLASE-TYPE ESTERASE DOMAIN-CONTAINING PROTEIN"/>
    <property type="match status" value="1"/>
</dbReference>
<evidence type="ECO:0000313" key="4">
    <source>
        <dbReference type="Proteomes" id="UP000746690"/>
    </source>
</evidence>
<comment type="caution">
    <text evidence="3">The sequence shown here is derived from an EMBL/GenBank/DDBJ whole genome shotgun (WGS) entry which is preliminary data.</text>
</comment>
<keyword evidence="4" id="KW-1185">Reference proteome</keyword>
<dbReference type="Gene3D" id="3.40.50.1110">
    <property type="entry name" value="SGNH hydrolase"/>
    <property type="match status" value="1"/>
</dbReference>
<dbReference type="CDD" id="cd01834">
    <property type="entry name" value="SGNH_hydrolase_like_2"/>
    <property type="match status" value="1"/>
</dbReference>
<accession>A0ABX1S1E5</accession>